<evidence type="ECO:0000256" key="1">
    <source>
        <dbReference type="SAM" id="Phobius"/>
    </source>
</evidence>
<evidence type="ECO:0000313" key="3">
    <source>
        <dbReference type="Proteomes" id="UP001215280"/>
    </source>
</evidence>
<keyword evidence="1" id="KW-1133">Transmembrane helix</keyword>
<protein>
    <submittedName>
        <fullName evidence="2">Uncharacterized protein</fullName>
    </submittedName>
</protein>
<keyword evidence="3" id="KW-1185">Reference proteome</keyword>
<dbReference type="Proteomes" id="UP001215280">
    <property type="component" value="Unassembled WGS sequence"/>
</dbReference>
<dbReference type="AlphaFoldDB" id="A0AAD7N6P1"/>
<dbReference type="EMBL" id="JARJLG010000091">
    <property type="protein sequence ID" value="KAJ7748173.1"/>
    <property type="molecule type" value="Genomic_DNA"/>
</dbReference>
<sequence length="87" mass="9608">MPPLPPMPASTLLLHCTYQAVVSLWDLSASFLFLTLVMLWPVSTSTAIPSCTNSLSWFLPSLAHIFPFNTLYPFLSPVANVDHCLKS</sequence>
<name>A0AAD7N6P1_9AGAR</name>
<proteinExistence type="predicted"/>
<evidence type="ECO:0000313" key="2">
    <source>
        <dbReference type="EMBL" id="KAJ7748173.1"/>
    </source>
</evidence>
<feature type="transmembrane region" description="Helical" evidence="1">
    <location>
        <begin position="20"/>
        <end position="40"/>
    </location>
</feature>
<organism evidence="2 3">
    <name type="scientific">Mycena maculata</name>
    <dbReference type="NCBI Taxonomy" id="230809"/>
    <lineage>
        <taxon>Eukaryota</taxon>
        <taxon>Fungi</taxon>
        <taxon>Dikarya</taxon>
        <taxon>Basidiomycota</taxon>
        <taxon>Agaricomycotina</taxon>
        <taxon>Agaricomycetes</taxon>
        <taxon>Agaricomycetidae</taxon>
        <taxon>Agaricales</taxon>
        <taxon>Marasmiineae</taxon>
        <taxon>Mycenaceae</taxon>
        <taxon>Mycena</taxon>
    </lineage>
</organism>
<gene>
    <name evidence="2" type="ORF">DFH07DRAFT_830378</name>
</gene>
<accession>A0AAD7N6P1</accession>
<keyword evidence="1" id="KW-0472">Membrane</keyword>
<comment type="caution">
    <text evidence="2">The sequence shown here is derived from an EMBL/GenBank/DDBJ whole genome shotgun (WGS) entry which is preliminary data.</text>
</comment>
<keyword evidence="1" id="KW-0812">Transmembrane</keyword>
<reference evidence="2" key="1">
    <citation type="submission" date="2023-03" db="EMBL/GenBank/DDBJ databases">
        <title>Massive genome expansion in bonnet fungi (Mycena s.s.) driven by repeated elements and novel gene families across ecological guilds.</title>
        <authorList>
            <consortium name="Lawrence Berkeley National Laboratory"/>
            <person name="Harder C.B."/>
            <person name="Miyauchi S."/>
            <person name="Viragh M."/>
            <person name="Kuo A."/>
            <person name="Thoen E."/>
            <person name="Andreopoulos B."/>
            <person name="Lu D."/>
            <person name="Skrede I."/>
            <person name="Drula E."/>
            <person name="Henrissat B."/>
            <person name="Morin E."/>
            <person name="Kohler A."/>
            <person name="Barry K."/>
            <person name="LaButti K."/>
            <person name="Morin E."/>
            <person name="Salamov A."/>
            <person name="Lipzen A."/>
            <person name="Mereny Z."/>
            <person name="Hegedus B."/>
            <person name="Baldrian P."/>
            <person name="Stursova M."/>
            <person name="Weitz H."/>
            <person name="Taylor A."/>
            <person name="Grigoriev I.V."/>
            <person name="Nagy L.G."/>
            <person name="Martin F."/>
            <person name="Kauserud H."/>
        </authorList>
    </citation>
    <scope>NUCLEOTIDE SEQUENCE</scope>
    <source>
        <strain evidence="2">CBHHK188m</strain>
    </source>
</reference>